<gene>
    <name evidence="7" type="ORF">DI616_03955</name>
</gene>
<dbReference type="AlphaFoldDB" id="A0A533IEN5"/>
<dbReference type="PANTHER" id="PTHR31885:SF6">
    <property type="entry name" value="GH04784P"/>
    <property type="match status" value="1"/>
</dbReference>
<dbReference type="PANTHER" id="PTHR31885">
    <property type="entry name" value="GH04784P"/>
    <property type="match status" value="1"/>
</dbReference>
<dbReference type="Proteomes" id="UP000315344">
    <property type="component" value="Unassembled WGS sequence"/>
</dbReference>
<feature type="transmembrane region" description="Helical" evidence="6">
    <location>
        <begin position="161"/>
        <end position="180"/>
    </location>
</feature>
<evidence type="ECO:0000256" key="4">
    <source>
        <dbReference type="ARBA" id="ARBA00022989"/>
    </source>
</evidence>
<feature type="transmembrane region" description="Helical" evidence="6">
    <location>
        <begin position="108"/>
        <end position="126"/>
    </location>
</feature>
<comment type="subcellular location">
    <subcellularLocation>
        <location evidence="1">Membrane</location>
        <topology evidence="1">Multi-pass membrane protein</topology>
    </subcellularLocation>
</comment>
<dbReference type="Pfam" id="PF07947">
    <property type="entry name" value="YhhN"/>
    <property type="match status" value="1"/>
</dbReference>
<evidence type="ECO:0000256" key="2">
    <source>
        <dbReference type="ARBA" id="ARBA00007375"/>
    </source>
</evidence>
<keyword evidence="5 6" id="KW-0472">Membrane</keyword>
<accession>A0A533IEN5</accession>
<proteinExistence type="inferred from homology"/>
<evidence type="ECO:0000256" key="5">
    <source>
        <dbReference type="ARBA" id="ARBA00023136"/>
    </source>
</evidence>
<name>A0A533IEN5_PARDE</name>
<dbReference type="GO" id="GO:0016787">
    <property type="term" value="F:hydrolase activity"/>
    <property type="evidence" value="ECO:0007669"/>
    <property type="project" value="TreeGrafter"/>
</dbReference>
<keyword evidence="4 6" id="KW-1133">Transmembrane helix</keyword>
<sequence length="213" mass="23100">MTPDFALFACLAAGACLASLYLCRGAAAEVPAPAAVFAKTCSVVLLSLGGLLAAAPLHVTVGLALCALGDYLITRRGNHTLEYAIAAFALGHLSYADWMYTSENAMRILWVLPLVALAISTEFWLLPRTFALKFGVRIYIWIITFMAARALTLPYENRLAIIGAALFVISDLLLALRLFVARDPGRQRLLSLLLWPAYWLGQALILLGSLGYP</sequence>
<organism evidence="7 8">
    <name type="scientific">Paracoccus denitrificans</name>
    <dbReference type="NCBI Taxonomy" id="266"/>
    <lineage>
        <taxon>Bacteria</taxon>
        <taxon>Pseudomonadati</taxon>
        <taxon>Pseudomonadota</taxon>
        <taxon>Alphaproteobacteria</taxon>
        <taxon>Rhodobacterales</taxon>
        <taxon>Paracoccaceae</taxon>
        <taxon>Paracoccus</taxon>
    </lineage>
</organism>
<evidence type="ECO:0000256" key="1">
    <source>
        <dbReference type="ARBA" id="ARBA00004141"/>
    </source>
</evidence>
<reference evidence="7 8" key="1">
    <citation type="journal article" date="2017" name="Nat. Commun.">
        <title>In situ click chemistry generation of cyclooxygenase-2 inhibitors.</title>
        <authorList>
            <person name="Bhardwaj A."/>
            <person name="Kaur J."/>
            <person name="Wuest M."/>
            <person name="Wuest F."/>
        </authorList>
    </citation>
    <scope>NUCLEOTIDE SEQUENCE [LARGE SCALE GENOMIC DNA]</scope>
    <source>
        <strain evidence="7">S2_012_000_R3_94</strain>
    </source>
</reference>
<dbReference type="InterPro" id="IPR012506">
    <property type="entry name" value="TMEM86B-like"/>
</dbReference>
<evidence type="ECO:0000256" key="3">
    <source>
        <dbReference type="ARBA" id="ARBA00022692"/>
    </source>
</evidence>
<protein>
    <submittedName>
        <fullName evidence="7">Lysoplasmalogenase</fullName>
    </submittedName>
</protein>
<evidence type="ECO:0000313" key="8">
    <source>
        <dbReference type="Proteomes" id="UP000315344"/>
    </source>
</evidence>
<evidence type="ECO:0000256" key="6">
    <source>
        <dbReference type="SAM" id="Phobius"/>
    </source>
</evidence>
<dbReference type="EMBL" id="VAFL01000002">
    <property type="protein sequence ID" value="TKW68262.1"/>
    <property type="molecule type" value="Genomic_DNA"/>
</dbReference>
<keyword evidence="3 6" id="KW-0812">Transmembrane</keyword>
<comment type="caution">
    <text evidence="7">The sequence shown here is derived from an EMBL/GenBank/DDBJ whole genome shotgun (WGS) entry which is preliminary data.</text>
</comment>
<feature type="transmembrane region" description="Helical" evidence="6">
    <location>
        <begin position="48"/>
        <end position="68"/>
    </location>
</feature>
<evidence type="ECO:0000313" key="7">
    <source>
        <dbReference type="EMBL" id="TKW68262.1"/>
    </source>
</evidence>
<feature type="transmembrane region" description="Helical" evidence="6">
    <location>
        <begin position="192"/>
        <end position="212"/>
    </location>
</feature>
<comment type="similarity">
    <text evidence="2">Belongs to the TMEM86 family.</text>
</comment>
<dbReference type="GO" id="GO:0016020">
    <property type="term" value="C:membrane"/>
    <property type="evidence" value="ECO:0007669"/>
    <property type="project" value="UniProtKB-SubCell"/>
</dbReference>
<feature type="transmembrane region" description="Helical" evidence="6">
    <location>
        <begin position="138"/>
        <end position="155"/>
    </location>
</feature>